<proteinExistence type="predicted"/>
<sequence length="728" mass="79581">MEQQQPSSYAQGRLFPRLASLLVIHAHAVSIACCVAGLVGLLLLPPLAKTTHVSENALLPGSAKVTFSEADALNASAIANELQSILKDSTNRYMAFRSWLFHYFDLFGVDYYYQVFWPPDRSFSPLRFMSSSYGVEGWLAHNKSKYSQDLPHPGVNLVGIVRAPRGDGNEAIVLVTPFDLEKLANGDALTLGLSLVILELFTKAHWLAKDIIWLAADSQYGAYTAVDAWLKEYHQLASECATLQYRTSLISNLKSGNVFEGSSEWLDDVTIEDFKRAGAISAGFIVMFSREDDSVAFDSIQLKAEGSNGQMPNLDLINVVTTLATYRQGLLLNLDSFKGIKSWPGLNTIGDIVKHLGKFAGYVYPDWGFALSASEYVQGAATLLSSIWNQALGVPTGPHGAFRDYQLDAVTLEIFSGVNLKNTLSSHDLLKNTGRLLEGAIRSVNNLLEKFHHSVFLYFLVSPTKFVPISIYGIPFALLIITLPLQASALCSRVSSQDKSVADKESTTKINKVGPANWIRGVQIVTLVELWSIVTSLMPIPLSLFTLSSETKIILWTMLACATLCAALYAFSILFPLSNQLGSLLQSAILLDSDFVPIKALTLGFAAIFLGVMSAVNFAVALLGVLLVIPMCLCAQPISQVRKSILTPGGRSLTSLLSMAGIILTIFLSAPILLLSGIVVGGPLRTSLLQLWNWTESLWFWGSSLYLLGFLVYLPCSVLCLFVVFWCR</sequence>
<reference evidence="2" key="1">
    <citation type="journal article" date="2024" name="Proc. Natl. Acad. Sci. U.S.A.">
        <title>Extraordinary preservation of gene collinearity over three hundred million years revealed in homosporous lycophytes.</title>
        <authorList>
            <person name="Li C."/>
            <person name="Wickell D."/>
            <person name="Kuo L.Y."/>
            <person name="Chen X."/>
            <person name="Nie B."/>
            <person name="Liao X."/>
            <person name="Peng D."/>
            <person name="Ji J."/>
            <person name="Jenkins J."/>
            <person name="Williams M."/>
            <person name="Shu S."/>
            <person name="Plott C."/>
            <person name="Barry K."/>
            <person name="Rajasekar S."/>
            <person name="Grimwood J."/>
            <person name="Han X."/>
            <person name="Sun S."/>
            <person name="Hou Z."/>
            <person name="He W."/>
            <person name="Dai G."/>
            <person name="Sun C."/>
            <person name="Schmutz J."/>
            <person name="Leebens-Mack J.H."/>
            <person name="Li F.W."/>
            <person name="Wang L."/>
        </authorList>
    </citation>
    <scope>NUCLEOTIDE SEQUENCE [LARGE SCALE GENOMIC DNA]</scope>
    <source>
        <strain evidence="2">cv. PW_Plant_1</strain>
    </source>
</reference>
<keyword evidence="2" id="KW-1185">Reference proteome</keyword>
<dbReference type="EMBL" id="CM055108">
    <property type="protein sequence ID" value="KAJ7525616.1"/>
    <property type="molecule type" value="Genomic_DNA"/>
</dbReference>
<gene>
    <name evidence="1" type="ORF">O6H91_17G059000</name>
</gene>
<evidence type="ECO:0000313" key="1">
    <source>
        <dbReference type="EMBL" id="KAJ7525616.1"/>
    </source>
</evidence>
<protein>
    <submittedName>
        <fullName evidence="1">Uncharacterized protein</fullName>
    </submittedName>
</protein>
<accession>A0ACC2B761</accession>
<organism evidence="1 2">
    <name type="scientific">Diphasiastrum complanatum</name>
    <name type="common">Issler's clubmoss</name>
    <name type="synonym">Lycopodium complanatum</name>
    <dbReference type="NCBI Taxonomy" id="34168"/>
    <lineage>
        <taxon>Eukaryota</taxon>
        <taxon>Viridiplantae</taxon>
        <taxon>Streptophyta</taxon>
        <taxon>Embryophyta</taxon>
        <taxon>Tracheophyta</taxon>
        <taxon>Lycopodiopsida</taxon>
        <taxon>Lycopodiales</taxon>
        <taxon>Lycopodiaceae</taxon>
        <taxon>Lycopodioideae</taxon>
        <taxon>Diphasiastrum</taxon>
    </lineage>
</organism>
<dbReference type="Proteomes" id="UP001162992">
    <property type="component" value="Chromosome 17"/>
</dbReference>
<evidence type="ECO:0000313" key="2">
    <source>
        <dbReference type="Proteomes" id="UP001162992"/>
    </source>
</evidence>
<name>A0ACC2B761_DIPCM</name>
<comment type="caution">
    <text evidence="1">The sequence shown here is derived from an EMBL/GenBank/DDBJ whole genome shotgun (WGS) entry which is preliminary data.</text>
</comment>